<dbReference type="GO" id="GO:0005737">
    <property type="term" value="C:cytoplasm"/>
    <property type="evidence" value="ECO:0007669"/>
    <property type="project" value="TreeGrafter"/>
</dbReference>
<dbReference type="PANTHER" id="PTHR10170:SF10">
    <property type="entry name" value="HUNTINGTIN"/>
    <property type="match status" value="1"/>
</dbReference>
<dbReference type="EMBL" id="KB741285">
    <property type="protein sequence ID" value="ENN70756.1"/>
    <property type="molecule type" value="Genomic_DNA"/>
</dbReference>
<dbReference type="AlphaFoldDB" id="N6TR08"/>
<accession>N6TR08</accession>
<gene>
    <name evidence="1" type="ORF">YQE_12545</name>
</gene>
<sequence>MKKLRVIQYHIERKYKEVCNTYTKGHIRNVFSIKNFEKSGDHYSYGQLSIRYFLISANVIEENGLETDKMYRKRLELLDDSGLDLNSCLQFLLEYYSQLMKPESTITDIRILHETVRSTVFISDLFTDKAQFAWMLKVFLELMNIHGVEDELIHQYLIVGICKAVGVLNPDIDIYEQTKKMLVQFLKSPFLPTRISCLYGLLYILEGCVLSNIAIGRVSEELQILLPCAWEYIQMNINTDHPILQQSQEHTLLVWSLAFYLMENVDEAHLESNFVTSTLQAALARVRKKQVNYVDKCIIKTLKKICFYGVHM</sequence>
<organism evidence="1">
    <name type="scientific">Dendroctonus ponderosae</name>
    <name type="common">Mountain pine beetle</name>
    <dbReference type="NCBI Taxonomy" id="77166"/>
    <lineage>
        <taxon>Eukaryota</taxon>
        <taxon>Metazoa</taxon>
        <taxon>Ecdysozoa</taxon>
        <taxon>Arthropoda</taxon>
        <taxon>Hexapoda</taxon>
        <taxon>Insecta</taxon>
        <taxon>Pterygota</taxon>
        <taxon>Neoptera</taxon>
        <taxon>Endopterygota</taxon>
        <taxon>Coleoptera</taxon>
        <taxon>Polyphaga</taxon>
        <taxon>Cucujiformia</taxon>
        <taxon>Curculionidae</taxon>
        <taxon>Scolytinae</taxon>
        <taxon>Dendroctonus</taxon>
    </lineage>
</organism>
<dbReference type="InterPro" id="IPR048413">
    <property type="entry name" value="Htt_C-HEAT_rpt"/>
</dbReference>
<evidence type="ECO:0000313" key="1">
    <source>
        <dbReference type="EMBL" id="ENN70756.1"/>
    </source>
</evidence>
<proteinExistence type="predicted"/>
<protein>
    <submittedName>
        <fullName evidence="1">Uncharacterized protein</fullName>
    </submittedName>
</protein>
<dbReference type="OrthoDB" id="10065698at2759"/>
<dbReference type="PANTHER" id="PTHR10170">
    <property type="entry name" value="HUNTINGTON DISEASE PROTEIN"/>
    <property type="match status" value="1"/>
</dbReference>
<name>N6TR08_DENPD</name>
<dbReference type="HOGENOM" id="CLU_892163_0_0_1"/>
<dbReference type="Pfam" id="PF20927">
    <property type="entry name" value="Htt_C-HEAT"/>
    <property type="match status" value="1"/>
</dbReference>
<feature type="non-terminal residue" evidence="1">
    <location>
        <position position="1"/>
    </location>
</feature>
<dbReference type="OMA" id="CECREHI"/>
<reference evidence="1" key="1">
    <citation type="journal article" date="2013" name="Genome Biol.">
        <title>Draft genome of the mountain pine beetle, Dendroctonus ponderosae Hopkins, a major forest pest.</title>
        <authorList>
            <person name="Keeling C.I."/>
            <person name="Yuen M.M."/>
            <person name="Liao N.Y."/>
            <person name="Docking T.R."/>
            <person name="Chan S.K."/>
            <person name="Taylor G.A."/>
            <person name="Palmquist D.L."/>
            <person name="Jackman S.D."/>
            <person name="Nguyen A."/>
            <person name="Li M."/>
            <person name="Henderson H."/>
            <person name="Janes J.K."/>
            <person name="Zhao Y."/>
            <person name="Pandoh P."/>
            <person name="Moore R."/>
            <person name="Sperling F.A."/>
            <person name="Huber D.P."/>
            <person name="Birol I."/>
            <person name="Jones S.J."/>
            <person name="Bohlmann J."/>
        </authorList>
    </citation>
    <scope>NUCLEOTIDE SEQUENCE</scope>
</reference>
<dbReference type="InterPro" id="IPR028426">
    <property type="entry name" value="Huntingtin_fam"/>
</dbReference>